<sequence>MRPLMSTLRSSCASIASGSRIRTLHTVRPCLAQVSPPLPFSWSHLKSDDQSRGGSKAQSQASSSSVVQDYRTSVQQKRERKLREYEAKIKVKAMQEGLSPEEFKRRSLDSASAKLLHGVGSAASAFWSQSDSISEVSEVEKRNQAIAQALRDRSKMEAARKLATGQIHSTPTGAQEGPIKPLNKILDVEKLVTQDQETITKLWAGYHIIKNKLSAVIPTEKYLELLATARKYPQFVLPIPREVIDEESDASGISKEAFEMQFLEWAVVPNPAAEGLPPSATTLFTPLAEYKLKQDFSQPVLILTFYTDLCKSNGLVLMRGEVTGLNEKTGKGGRIDQAQAQLLALTLQRFYLPSSPSTTASESESQDHSACAKLLHDFHKQPENFDVEELVNVAFRV</sequence>
<reference evidence="6" key="1">
    <citation type="submission" date="2016-04" db="EMBL/GenBank/DDBJ databases">
        <authorList>
            <person name="Evans L.H."/>
            <person name="Alamgir A."/>
            <person name="Owens N."/>
            <person name="Weber N.D."/>
            <person name="Virtaneva K."/>
            <person name="Barbian K."/>
            <person name="Babar A."/>
            <person name="Rosenke K."/>
        </authorList>
    </citation>
    <scope>NUCLEOTIDE SEQUENCE</scope>
    <source>
        <strain evidence="6">UB2112</strain>
    </source>
</reference>
<keyword evidence="3" id="KW-0809">Transit peptide</keyword>
<evidence type="ECO:0000313" key="7">
    <source>
        <dbReference type="EMBL" id="SYW84693.1"/>
    </source>
</evidence>
<dbReference type="Proteomes" id="UP000179920">
    <property type="component" value="Chromosome XIV"/>
</dbReference>
<dbReference type="PANTHER" id="PTHR13126:SF0">
    <property type="entry name" value="ATP SYNTHASE MITOCHONDRIAL F1 COMPLEX ASSEMBLY FACTOR 1"/>
    <property type="match status" value="1"/>
</dbReference>
<dbReference type="Proteomes" id="UP000658997">
    <property type="component" value="Unassembled WGS sequence"/>
</dbReference>
<dbReference type="GO" id="GO:0033615">
    <property type="term" value="P:mitochondrial proton-transporting ATP synthase complex assembly"/>
    <property type="evidence" value="ECO:0007669"/>
    <property type="project" value="TreeGrafter"/>
</dbReference>
<dbReference type="InterPro" id="IPR010591">
    <property type="entry name" value="ATP11"/>
</dbReference>
<proteinExistence type="inferred from homology"/>
<dbReference type="EMBL" id="LT558130">
    <property type="protein sequence ID" value="SAM84591.1"/>
    <property type="molecule type" value="Genomic_DNA"/>
</dbReference>
<dbReference type="AlphaFoldDB" id="A0A1K0HCE3"/>
<keyword evidence="9" id="KW-1185">Reference proteome</keyword>
<reference evidence="7" key="3">
    <citation type="submission" date="2018-08" db="EMBL/GenBank/DDBJ databases">
        <authorList>
            <person name="Guldener U."/>
        </authorList>
    </citation>
    <scope>NUCLEOTIDE SEQUENCE</scope>
    <source>
        <strain evidence="7">UB2</strain>
    </source>
</reference>
<evidence type="ECO:0000256" key="5">
    <source>
        <dbReference type="SAM" id="MobiDB-lite"/>
    </source>
</evidence>
<feature type="region of interest" description="Disordered" evidence="5">
    <location>
        <begin position="42"/>
        <end position="81"/>
    </location>
</feature>
<dbReference type="EMBL" id="ULHB01000184">
    <property type="protein sequence ID" value="SYW84693.1"/>
    <property type="molecule type" value="Genomic_DNA"/>
</dbReference>
<reference evidence="8" key="2">
    <citation type="submission" date="2016-04" db="EMBL/GenBank/DDBJ databases">
        <authorList>
            <person name="Guldener U."/>
            <person name="Guldener U."/>
        </authorList>
    </citation>
    <scope>NUCLEOTIDE SEQUENCE [LARGE SCALE GENOMIC DNA]</scope>
    <source>
        <strain evidence="8">UB2112</strain>
    </source>
</reference>
<protein>
    <submittedName>
        <fullName evidence="7">Related to ATP11 - F1F0-ATPase complex assembly protein</fullName>
    </submittedName>
</protein>
<evidence type="ECO:0000313" key="9">
    <source>
        <dbReference type="Proteomes" id="UP000658997"/>
    </source>
</evidence>
<evidence type="ECO:0000256" key="1">
    <source>
        <dbReference type="ARBA" id="ARBA00004173"/>
    </source>
</evidence>
<evidence type="ECO:0000256" key="3">
    <source>
        <dbReference type="ARBA" id="ARBA00022946"/>
    </source>
</evidence>
<feature type="compositionally biased region" description="Low complexity" evidence="5">
    <location>
        <begin position="52"/>
        <end position="68"/>
    </location>
</feature>
<gene>
    <name evidence="7" type="ORF">UBRO2_05588</name>
    <name evidence="6" type="ORF">UBRO_05875</name>
</gene>
<comment type="subcellular location">
    <subcellularLocation>
        <location evidence="1">Mitochondrion</location>
    </subcellularLocation>
</comment>
<evidence type="ECO:0000256" key="2">
    <source>
        <dbReference type="ARBA" id="ARBA00009116"/>
    </source>
</evidence>
<dbReference type="Pfam" id="PF06644">
    <property type="entry name" value="ATP11"/>
    <property type="match status" value="1"/>
</dbReference>
<evidence type="ECO:0000313" key="8">
    <source>
        <dbReference type="Proteomes" id="UP000179920"/>
    </source>
</evidence>
<organism evidence="6 8">
    <name type="scientific">Ustilago bromivora</name>
    <dbReference type="NCBI Taxonomy" id="307758"/>
    <lineage>
        <taxon>Eukaryota</taxon>
        <taxon>Fungi</taxon>
        <taxon>Dikarya</taxon>
        <taxon>Basidiomycota</taxon>
        <taxon>Ustilaginomycotina</taxon>
        <taxon>Ustilaginomycetes</taxon>
        <taxon>Ustilaginales</taxon>
        <taxon>Ustilaginaceae</taxon>
        <taxon>Ustilago</taxon>
    </lineage>
</organism>
<dbReference type="PANTHER" id="PTHR13126">
    <property type="entry name" value="CHAPERONE ATP11"/>
    <property type="match status" value="1"/>
</dbReference>
<keyword evidence="4" id="KW-0496">Mitochondrion</keyword>
<name>A0A1K0HCE3_9BASI</name>
<accession>A0A1K0HCE3</accession>
<comment type="similarity">
    <text evidence="2">Belongs to the ATP11 family.</text>
</comment>
<evidence type="ECO:0000313" key="6">
    <source>
        <dbReference type="EMBL" id="SAM84591.1"/>
    </source>
</evidence>
<dbReference type="OrthoDB" id="16535at2759"/>
<dbReference type="GO" id="GO:0005739">
    <property type="term" value="C:mitochondrion"/>
    <property type="evidence" value="ECO:0007669"/>
    <property type="project" value="UniProtKB-SubCell"/>
</dbReference>
<evidence type="ECO:0000256" key="4">
    <source>
        <dbReference type="ARBA" id="ARBA00023128"/>
    </source>
</evidence>